<reference evidence="2 3" key="1">
    <citation type="submission" date="2019-10" db="EMBL/GenBank/DDBJ databases">
        <title>Bifidobacterium from non-human primates.</title>
        <authorList>
            <person name="Modesto M."/>
        </authorList>
    </citation>
    <scope>NUCLEOTIDE SEQUENCE [LARGE SCALE GENOMIC DNA]</scope>
    <source>
        <strain evidence="2 3">SMA15</strain>
    </source>
</reference>
<dbReference type="EMBL" id="WHZV01000001">
    <property type="protein sequence ID" value="NEG54487.1"/>
    <property type="molecule type" value="Genomic_DNA"/>
</dbReference>
<comment type="caution">
    <text evidence="2">The sequence shown here is derived from an EMBL/GenBank/DDBJ whole genome shotgun (WGS) entry which is preliminary data.</text>
</comment>
<accession>A0A6L9SPN4</accession>
<evidence type="ECO:0000256" key="1">
    <source>
        <dbReference type="SAM" id="Phobius"/>
    </source>
</evidence>
<evidence type="ECO:0000313" key="2">
    <source>
        <dbReference type="EMBL" id="NEG54487.1"/>
    </source>
</evidence>
<keyword evidence="1" id="KW-0472">Membrane</keyword>
<dbReference type="AlphaFoldDB" id="A0A6L9SPN4"/>
<proteinExistence type="predicted"/>
<protein>
    <submittedName>
        <fullName evidence="2">Uncharacterized protein</fullName>
    </submittedName>
</protein>
<dbReference type="Proteomes" id="UP000483293">
    <property type="component" value="Unassembled WGS sequence"/>
</dbReference>
<sequence length="70" mass="7881">MVNVALNAASTIVEFTKKNRNNILVLMYAITTINWLVVALLRIHQEREDKLDAAGNEGIEYPKGQERLVA</sequence>
<name>A0A6L9SPN4_9BIFI</name>
<feature type="transmembrane region" description="Helical" evidence="1">
    <location>
        <begin position="23"/>
        <end position="41"/>
    </location>
</feature>
<keyword evidence="3" id="KW-1185">Reference proteome</keyword>
<keyword evidence="1" id="KW-1133">Transmembrane helix</keyword>
<gene>
    <name evidence="2" type="ORF">GFD21_01545</name>
</gene>
<dbReference type="RefSeq" id="WP_163196151.1">
    <property type="nucleotide sequence ID" value="NZ_WHZV01000001.1"/>
</dbReference>
<keyword evidence="1" id="KW-0812">Transmembrane</keyword>
<organism evidence="2 3">
    <name type="scientific">Bifidobacterium platyrrhinorum</name>
    <dbReference type="NCBI Taxonomy" id="2661628"/>
    <lineage>
        <taxon>Bacteria</taxon>
        <taxon>Bacillati</taxon>
        <taxon>Actinomycetota</taxon>
        <taxon>Actinomycetes</taxon>
        <taxon>Bifidobacteriales</taxon>
        <taxon>Bifidobacteriaceae</taxon>
        <taxon>Bifidobacterium</taxon>
    </lineage>
</organism>
<evidence type="ECO:0000313" key="3">
    <source>
        <dbReference type="Proteomes" id="UP000483293"/>
    </source>
</evidence>